<feature type="transmembrane region" description="Helical" evidence="6">
    <location>
        <begin position="159"/>
        <end position="183"/>
    </location>
</feature>
<dbReference type="Pfam" id="PF07690">
    <property type="entry name" value="MFS_1"/>
    <property type="match status" value="1"/>
</dbReference>
<feature type="transmembrane region" description="Helical" evidence="6">
    <location>
        <begin position="20"/>
        <end position="44"/>
    </location>
</feature>
<evidence type="ECO:0000256" key="6">
    <source>
        <dbReference type="SAM" id="Phobius"/>
    </source>
</evidence>
<name>A0ABU7YYQ7_9GAMM</name>
<dbReference type="PANTHER" id="PTHR12778:SF10">
    <property type="entry name" value="MAJOR FACILITATOR SUPERFAMILY DOMAIN-CONTAINING PROTEIN 3"/>
    <property type="match status" value="1"/>
</dbReference>
<comment type="caution">
    <text evidence="8">The sequence shown here is derived from an EMBL/GenBank/DDBJ whole genome shotgun (WGS) entry which is preliminary data.</text>
</comment>
<dbReference type="InterPro" id="IPR011701">
    <property type="entry name" value="MFS"/>
</dbReference>
<evidence type="ECO:0000256" key="3">
    <source>
        <dbReference type="ARBA" id="ARBA00022692"/>
    </source>
</evidence>
<feature type="transmembrane region" description="Helical" evidence="6">
    <location>
        <begin position="285"/>
        <end position="304"/>
    </location>
</feature>
<organism evidence="8 9">
    <name type="scientific">Novilysobacter erysipheiresistens</name>
    <dbReference type="NCBI Taxonomy" id="1749332"/>
    <lineage>
        <taxon>Bacteria</taxon>
        <taxon>Pseudomonadati</taxon>
        <taxon>Pseudomonadota</taxon>
        <taxon>Gammaproteobacteria</taxon>
        <taxon>Lysobacterales</taxon>
        <taxon>Lysobacteraceae</taxon>
        <taxon>Novilysobacter</taxon>
    </lineage>
</organism>
<evidence type="ECO:0000256" key="4">
    <source>
        <dbReference type="ARBA" id="ARBA00022989"/>
    </source>
</evidence>
<accession>A0ABU7YYQ7</accession>
<evidence type="ECO:0000313" key="8">
    <source>
        <dbReference type="EMBL" id="MEG3184014.1"/>
    </source>
</evidence>
<evidence type="ECO:0000256" key="2">
    <source>
        <dbReference type="ARBA" id="ARBA00022448"/>
    </source>
</evidence>
<comment type="subcellular location">
    <subcellularLocation>
        <location evidence="1">Membrane</location>
        <topology evidence="1">Multi-pass membrane protein</topology>
    </subcellularLocation>
</comment>
<feature type="transmembrane region" description="Helical" evidence="6">
    <location>
        <begin position="372"/>
        <end position="393"/>
    </location>
</feature>
<keyword evidence="9" id="KW-1185">Reference proteome</keyword>
<evidence type="ECO:0000256" key="5">
    <source>
        <dbReference type="ARBA" id="ARBA00023136"/>
    </source>
</evidence>
<sequence>MSAAPIAAPPPRPKGWRGILAAFGTPSAGTLFFLGFGSGLPFLLVGYTLSIWLREYGLELSTIGLLSYVSMFYVFKFLWAPLIDRWNAPLLGALGRRRGWLVLAILGLIAALAGMAFTGPAQLSVFVGLAAVTAFAGATQDTVVDAYRIEIAPVEAQGALAATYTLGYRFGLIVSGAGALYIADFSGWRVAYLSMAAVLLLPLLAALFAREPEQITIRERKSFGEAFVGPFNEFFRRHGVAVAIALLVFVGLFKLPDQMLGVVAGPFYIDTGYSKAEIATVSKLYGVWIGIAGAFLGGVSVAALGVRRSILIGALGLALSNLLYLLMAMNPSETWAFVAALSGDNLALGYAGVVLIAFLSGLTSREFTATQYALLVSLANMPGKIVGGMSGFMVENWSYAGFFVFSSLSIVPTLLLLGWLWRRTHLFEPVAEPET</sequence>
<dbReference type="RefSeq" id="WP_332616493.1">
    <property type="nucleotide sequence ID" value="NZ_JAXGFP010000003.1"/>
</dbReference>
<feature type="transmembrane region" description="Helical" evidence="6">
    <location>
        <begin position="100"/>
        <end position="119"/>
    </location>
</feature>
<keyword evidence="3 6" id="KW-0812">Transmembrane</keyword>
<feature type="domain" description="Major facilitator superfamily (MFS) profile" evidence="7">
    <location>
        <begin position="27"/>
        <end position="424"/>
    </location>
</feature>
<reference evidence="8 9" key="1">
    <citation type="journal article" date="2016" name="Int. J. Syst. Evol. Microbiol.">
        <title>Lysobacter erysipheiresistens sp. nov., an antagonist of powdery mildew, isolated from tobacco-cultivated soil.</title>
        <authorList>
            <person name="Xie B."/>
            <person name="Li T."/>
            <person name="Lin X."/>
            <person name="Wang C.J."/>
            <person name="Chen Y.J."/>
            <person name="Liu W.J."/>
            <person name="Zhao Z.W."/>
        </authorList>
    </citation>
    <scope>NUCLEOTIDE SEQUENCE [LARGE SCALE GENOMIC DNA]</scope>
    <source>
        <strain evidence="8 9">RS-LYSO-3</strain>
    </source>
</reference>
<feature type="transmembrane region" description="Helical" evidence="6">
    <location>
        <begin position="311"/>
        <end position="329"/>
    </location>
</feature>
<dbReference type="InterPro" id="IPR004752">
    <property type="entry name" value="AmpG_permease/AT-1"/>
</dbReference>
<dbReference type="InterPro" id="IPR020846">
    <property type="entry name" value="MFS_dom"/>
</dbReference>
<gene>
    <name evidence="8" type="ORF">SNE34_08330</name>
</gene>
<protein>
    <submittedName>
        <fullName evidence="8">MFS transporter</fullName>
    </submittedName>
</protein>
<keyword evidence="2" id="KW-0813">Transport</keyword>
<dbReference type="PANTHER" id="PTHR12778">
    <property type="entry name" value="SOLUTE CARRIER FAMILY 33 ACETYL-COA TRANSPORTER -RELATED"/>
    <property type="match status" value="1"/>
</dbReference>
<evidence type="ECO:0000259" key="7">
    <source>
        <dbReference type="PROSITE" id="PS50850"/>
    </source>
</evidence>
<feature type="transmembrane region" description="Helical" evidence="6">
    <location>
        <begin position="335"/>
        <end position="360"/>
    </location>
</feature>
<evidence type="ECO:0000256" key="1">
    <source>
        <dbReference type="ARBA" id="ARBA00004141"/>
    </source>
</evidence>
<keyword evidence="4 6" id="KW-1133">Transmembrane helix</keyword>
<dbReference type="EMBL" id="JAXGFP010000003">
    <property type="protein sequence ID" value="MEG3184014.1"/>
    <property type="molecule type" value="Genomic_DNA"/>
</dbReference>
<feature type="transmembrane region" description="Helical" evidence="6">
    <location>
        <begin position="56"/>
        <end position="79"/>
    </location>
</feature>
<feature type="transmembrane region" description="Helical" evidence="6">
    <location>
        <begin position="239"/>
        <end position="256"/>
    </location>
</feature>
<dbReference type="NCBIfam" id="TIGR00901">
    <property type="entry name" value="2A0125"/>
    <property type="match status" value="1"/>
</dbReference>
<feature type="transmembrane region" description="Helical" evidence="6">
    <location>
        <begin position="189"/>
        <end position="209"/>
    </location>
</feature>
<feature type="transmembrane region" description="Helical" evidence="6">
    <location>
        <begin position="125"/>
        <end position="147"/>
    </location>
</feature>
<evidence type="ECO:0000313" key="9">
    <source>
        <dbReference type="Proteomes" id="UP001355056"/>
    </source>
</evidence>
<proteinExistence type="predicted"/>
<dbReference type="InterPro" id="IPR036259">
    <property type="entry name" value="MFS_trans_sf"/>
</dbReference>
<dbReference type="Proteomes" id="UP001355056">
    <property type="component" value="Unassembled WGS sequence"/>
</dbReference>
<dbReference type="SUPFAM" id="SSF103473">
    <property type="entry name" value="MFS general substrate transporter"/>
    <property type="match status" value="1"/>
</dbReference>
<keyword evidence="5 6" id="KW-0472">Membrane</keyword>
<feature type="transmembrane region" description="Helical" evidence="6">
    <location>
        <begin position="399"/>
        <end position="421"/>
    </location>
</feature>
<dbReference type="PROSITE" id="PS50850">
    <property type="entry name" value="MFS"/>
    <property type="match status" value="1"/>
</dbReference>
<dbReference type="Gene3D" id="1.20.1250.20">
    <property type="entry name" value="MFS general substrate transporter like domains"/>
    <property type="match status" value="1"/>
</dbReference>